<keyword evidence="3" id="KW-1185">Reference proteome</keyword>
<dbReference type="Gene3D" id="3.20.20.140">
    <property type="entry name" value="Metal-dependent hydrolases"/>
    <property type="match status" value="1"/>
</dbReference>
<dbReference type="Proteomes" id="UP000186400">
    <property type="component" value="Unassembled WGS sequence"/>
</dbReference>
<dbReference type="PANTHER" id="PTHR45947:SF3">
    <property type="entry name" value="SULFOQUINOVOSYL TRANSFERASE SQD2"/>
    <property type="match status" value="1"/>
</dbReference>
<reference evidence="3" key="1">
    <citation type="submission" date="2017-01" db="EMBL/GenBank/DDBJ databases">
        <authorList>
            <person name="Varghese N."/>
            <person name="Submissions S."/>
        </authorList>
    </citation>
    <scope>NUCLEOTIDE SEQUENCE [LARGE SCALE GENOMIC DNA]</scope>
    <source>
        <strain evidence="3">ASpG1</strain>
    </source>
</reference>
<dbReference type="STRING" id="159291.SAMN05920897_111115"/>
<accession>A0A1N6U5N2</accession>
<protein>
    <submittedName>
        <fullName evidence="2">Predicted metal-dependent phosphoesterase TrpH, contains PHP domain</fullName>
    </submittedName>
</protein>
<dbReference type="Pfam" id="PF13692">
    <property type="entry name" value="Glyco_trans_1_4"/>
    <property type="match status" value="1"/>
</dbReference>
<evidence type="ECO:0000259" key="1">
    <source>
        <dbReference type="SMART" id="SM00481"/>
    </source>
</evidence>
<dbReference type="InterPro" id="IPR003141">
    <property type="entry name" value="Pol/His_phosphatase_N"/>
</dbReference>
<dbReference type="OrthoDB" id="9802525at2"/>
<organism evidence="2 3">
    <name type="scientific">Alkalispirochaeta americana</name>
    <dbReference type="NCBI Taxonomy" id="159291"/>
    <lineage>
        <taxon>Bacteria</taxon>
        <taxon>Pseudomonadati</taxon>
        <taxon>Spirochaetota</taxon>
        <taxon>Spirochaetia</taxon>
        <taxon>Spirochaetales</taxon>
        <taxon>Spirochaetaceae</taxon>
        <taxon>Alkalispirochaeta</taxon>
    </lineage>
</organism>
<dbReference type="SMART" id="SM00481">
    <property type="entry name" value="POLIIIAc"/>
    <property type="match status" value="1"/>
</dbReference>
<gene>
    <name evidence="2" type="ORF">SAMN05920897_111115</name>
</gene>
<dbReference type="InterPro" id="IPR050194">
    <property type="entry name" value="Glycosyltransferase_grp1"/>
</dbReference>
<evidence type="ECO:0000313" key="2">
    <source>
        <dbReference type="EMBL" id="SIQ60869.1"/>
    </source>
</evidence>
<dbReference type="PANTHER" id="PTHR45947">
    <property type="entry name" value="SULFOQUINOVOSYL TRANSFERASE SQD2"/>
    <property type="match status" value="1"/>
</dbReference>
<feature type="domain" description="Polymerase/histidinol phosphatase N-terminal" evidence="1">
    <location>
        <begin position="4"/>
        <end position="80"/>
    </location>
</feature>
<dbReference type="GO" id="GO:0016757">
    <property type="term" value="F:glycosyltransferase activity"/>
    <property type="evidence" value="ECO:0007669"/>
    <property type="project" value="UniProtKB-ARBA"/>
</dbReference>
<dbReference type="InterPro" id="IPR028098">
    <property type="entry name" value="Glyco_trans_4-like_N"/>
</dbReference>
<sequence>MAKADLHVHSRYSDHPTEWFLQRLGASESYTEPETIYRRALAEGMDFVTITDHNDIRGARELQERYPKRVIPGVESTTYFPEDGCKAHLLIYGLDSSQFRKIQSLRKSIYALRDYLLEQDLVHSLAHATHAVNDTLSPDHLEKFLLLFNHFEGINGARNRSFNQEWMNFLTSLEEERLEQLSKKHGITPVGTDPWIKGITGGSDDHAGLLIGRTWTETEAPFETPQAFLDEIREKKTLAGGLHNDFRTMSFGFYKIAVEFSRTRPMTVSNSFAEQVNGFLLNNQKLSLTNALKLSRLRSRKAGPVMNRLADLVGTIATLDESIAIDDRIGTIYEKITAISDEFLKELCRSVTTHLATGNLWNLVRSISASLPGFFLSTPFVSTFLHMYKKRNLLAQLKQRWGVASEEKERRILWFTDTLEDLNGVSVTLSRIATLAEVQKRPIRIVTSLNPHETNLPSSVLTLPPLSEIPLPYYEDLLLRIPSFLGALKIIFDEDPQEIYISSPGPIGLLGLALGKLAQVKTTAVYHTDFFRETAEITGDVSLGNLVESYTRWFFQNADEILVPTLEYKRILTERGFISSRMRLFRRGIDTECFIPQAPLFPGTRDLIHSRPFGAEHTIVYTGRISRDKNLDFLIRVQERLRGQGRKICLFLAGDGPYRKELEASSADSSDIVFLGRLKNDEITGVA</sequence>
<dbReference type="Pfam" id="PF13439">
    <property type="entry name" value="Glyco_transf_4"/>
    <property type="match status" value="1"/>
</dbReference>
<name>A0A1N6U5N2_9SPIO</name>
<evidence type="ECO:0000313" key="3">
    <source>
        <dbReference type="Proteomes" id="UP000186400"/>
    </source>
</evidence>
<proteinExistence type="predicted"/>
<dbReference type="Gene3D" id="3.40.50.2000">
    <property type="entry name" value="Glycogen Phosphorylase B"/>
    <property type="match status" value="2"/>
</dbReference>
<dbReference type="SUPFAM" id="SSF53756">
    <property type="entry name" value="UDP-Glycosyltransferase/glycogen phosphorylase"/>
    <property type="match status" value="1"/>
</dbReference>
<dbReference type="EMBL" id="FTMS01000011">
    <property type="protein sequence ID" value="SIQ60869.1"/>
    <property type="molecule type" value="Genomic_DNA"/>
</dbReference>
<dbReference type="InterPro" id="IPR016195">
    <property type="entry name" value="Pol/histidinol_Pase-like"/>
</dbReference>
<dbReference type="Pfam" id="PF13263">
    <property type="entry name" value="PHP_C"/>
    <property type="match status" value="1"/>
</dbReference>
<dbReference type="AlphaFoldDB" id="A0A1N6U5N2"/>
<dbReference type="RefSeq" id="WP_076489083.1">
    <property type="nucleotide sequence ID" value="NZ_FTMS01000011.1"/>
</dbReference>
<dbReference type="SUPFAM" id="SSF89550">
    <property type="entry name" value="PHP domain-like"/>
    <property type="match status" value="1"/>
</dbReference>